<dbReference type="HOGENOM" id="CLU_2808291_0_0_3"/>
<dbReference type="RefSeq" id="WP_015177911.1">
    <property type="nucleotide sequence ID" value="NC_019729.1"/>
</dbReference>
<keyword evidence="1" id="KW-0732">Signal</keyword>
<gene>
    <name evidence="2" type="ORF">Osc7112_4359</name>
</gene>
<feature type="chain" id="PRO_5003937574" evidence="1">
    <location>
        <begin position="23"/>
        <end position="67"/>
    </location>
</feature>
<evidence type="ECO:0000313" key="2">
    <source>
        <dbReference type="EMBL" id="AFZ08668.1"/>
    </source>
</evidence>
<evidence type="ECO:0000313" key="3">
    <source>
        <dbReference type="Proteomes" id="UP000010478"/>
    </source>
</evidence>
<dbReference type="eggNOG" id="ENOG5033EID">
    <property type="taxonomic scope" value="Bacteria"/>
</dbReference>
<dbReference type="AlphaFoldDB" id="K9VKP4"/>
<reference evidence="2 3" key="1">
    <citation type="submission" date="2012-05" db="EMBL/GenBank/DDBJ databases">
        <title>Finished chromosome of genome of Oscillatoria sp. PCC 7112.</title>
        <authorList>
            <consortium name="US DOE Joint Genome Institute"/>
            <person name="Gugger M."/>
            <person name="Coursin T."/>
            <person name="Rippka R."/>
            <person name="Tandeau De Marsac N."/>
            <person name="Huntemann M."/>
            <person name="Wei C.-L."/>
            <person name="Han J."/>
            <person name="Detter J.C."/>
            <person name="Han C."/>
            <person name="Tapia R."/>
            <person name="Davenport K."/>
            <person name="Daligault H."/>
            <person name="Erkkila T."/>
            <person name="Gu W."/>
            <person name="Munk A.C.C."/>
            <person name="Teshima H."/>
            <person name="Xu Y."/>
            <person name="Chain P."/>
            <person name="Chen A."/>
            <person name="Krypides N."/>
            <person name="Mavromatis K."/>
            <person name="Markowitz V."/>
            <person name="Szeto E."/>
            <person name="Ivanova N."/>
            <person name="Mikhailova N."/>
            <person name="Ovchinnikova G."/>
            <person name="Pagani I."/>
            <person name="Pati A."/>
            <person name="Goodwin L."/>
            <person name="Peters L."/>
            <person name="Pitluck S."/>
            <person name="Woyke T."/>
            <person name="Kerfeld C."/>
        </authorList>
    </citation>
    <scope>NUCLEOTIDE SEQUENCE [LARGE SCALE GENOMIC DNA]</scope>
    <source>
        <strain evidence="2 3">PCC 7112</strain>
    </source>
</reference>
<proteinExistence type="predicted"/>
<name>K9VKP4_9CYAN</name>
<accession>K9VKP4</accession>
<dbReference type="OrthoDB" id="9902211at2"/>
<feature type="signal peptide" evidence="1">
    <location>
        <begin position="1"/>
        <end position="22"/>
    </location>
</feature>
<evidence type="ECO:0000256" key="1">
    <source>
        <dbReference type="SAM" id="SignalP"/>
    </source>
</evidence>
<dbReference type="NCBIfam" id="NF047413">
    <property type="entry name" value="heterocyst_PatX"/>
    <property type="match status" value="1"/>
</dbReference>
<keyword evidence="3" id="KW-1185">Reference proteome</keyword>
<dbReference type="InterPro" id="IPR058097">
    <property type="entry name" value="PatX"/>
</dbReference>
<organism evidence="2 3">
    <name type="scientific">Phormidium nigroviride PCC 7112</name>
    <dbReference type="NCBI Taxonomy" id="179408"/>
    <lineage>
        <taxon>Bacteria</taxon>
        <taxon>Bacillati</taxon>
        <taxon>Cyanobacteriota</taxon>
        <taxon>Cyanophyceae</taxon>
        <taxon>Oscillatoriophycideae</taxon>
        <taxon>Oscillatoriales</taxon>
        <taxon>Oscillatoriaceae</taxon>
        <taxon>Phormidium</taxon>
    </lineage>
</organism>
<protein>
    <submittedName>
        <fullName evidence="2">Uncharacterized protein</fullName>
    </submittedName>
</protein>
<dbReference type="EMBL" id="CP003614">
    <property type="protein sequence ID" value="AFZ08668.1"/>
    <property type="molecule type" value="Genomic_DNA"/>
</dbReference>
<sequence precursor="true">MMRVYSSILMSSLLLSGTAVHAKSLETRSTFFAQHKSDPEILTAVADTQTFYADNDKDTPPERGSGR</sequence>
<dbReference type="Proteomes" id="UP000010478">
    <property type="component" value="Chromosome"/>
</dbReference>
<dbReference type="KEGG" id="oni:Osc7112_4359"/>